<evidence type="ECO:0000313" key="8">
    <source>
        <dbReference type="EMBL" id="ARF15571.1"/>
    </source>
</evidence>
<dbReference type="SUPFAM" id="SSF109604">
    <property type="entry name" value="HD-domain/PDEase-like"/>
    <property type="match status" value="1"/>
</dbReference>
<reference evidence="8 9" key="1">
    <citation type="submission" date="2016-04" db="EMBL/GenBank/DDBJ databases">
        <title>Comparative Genomics and Epigenetics of Sporosarcina ureae.</title>
        <authorList>
            <person name="Oliver A.S."/>
            <person name="Cooper K.K."/>
        </authorList>
    </citation>
    <scope>NUCLEOTIDE SEQUENCE [LARGE SCALE GENOMIC DNA]</scope>
    <source>
        <strain evidence="8 9">S204</strain>
    </source>
</reference>
<dbReference type="PANTHER" id="PTHR35795">
    <property type="entry name" value="SLR1885 PROTEIN"/>
    <property type="match status" value="1"/>
</dbReference>
<proteinExistence type="predicted"/>
<evidence type="ECO:0000256" key="1">
    <source>
        <dbReference type="ARBA" id="ARBA00012506"/>
    </source>
</evidence>
<dbReference type="NCBIfam" id="TIGR00488">
    <property type="entry name" value="bis(5'-nucleosyl)-tetraphosphatase (symmetrical) YqeK"/>
    <property type="match status" value="1"/>
</dbReference>
<dbReference type="CDD" id="cd00077">
    <property type="entry name" value="HDc"/>
    <property type="match status" value="1"/>
</dbReference>
<evidence type="ECO:0000256" key="3">
    <source>
        <dbReference type="ARBA" id="ARBA00022741"/>
    </source>
</evidence>
<keyword evidence="3" id="KW-0547">Nucleotide-binding</keyword>
<dbReference type="InterPro" id="IPR006675">
    <property type="entry name" value="HDIG_dom"/>
</dbReference>
<dbReference type="InterPro" id="IPR005249">
    <property type="entry name" value="YqeK"/>
</dbReference>
<dbReference type="Pfam" id="PF01966">
    <property type="entry name" value="HD"/>
    <property type="match status" value="1"/>
</dbReference>
<keyword evidence="9" id="KW-1185">Reference proteome</keyword>
<evidence type="ECO:0000256" key="4">
    <source>
        <dbReference type="ARBA" id="ARBA00022801"/>
    </source>
</evidence>
<keyword evidence="4" id="KW-0378">Hydrolase</keyword>
<dbReference type="InterPro" id="IPR051094">
    <property type="entry name" value="Diverse_Catalytic_Enzymes"/>
</dbReference>
<evidence type="ECO:0000256" key="6">
    <source>
        <dbReference type="ARBA" id="ARBA00049417"/>
    </source>
</evidence>
<dbReference type="EC" id="3.6.1.41" evidence="1"/>
<gene>
    <name evidence="8" type="ORF">SporoS204_16230</name>
</gene>
<dbReference type="EMBL" id="CP015108">
    <property type="protein sequence ID" value="ARF15571.1"/>
    <property type="molecule type" value="Genomic_DNA"/>
</dbReference>
<dbReference type="NCBIfam" id="TIGR00277">
    <property type="entry name" value="HDIG"/>
    <property type="match status" value="1"/>
</dbReference>
<name>A0ABN4YZC5_SPOUR</name>
<dbReference type="PROSITE" id="PS51831">
    <property type="entry name" value="HD"/>
    <property type="match status" value="1"/>
</dbReference>
<dbReference type="PANTHER" id="PTHR35795:SF1">
    <property type="entry name" value="BIS(5'-NUCLEOSYL)-TETRAPHOSPHATASE, SYMMETRICAL"/>
    <property type="match status" value="1"/>
</dbReference>
<evidence type="ECO:0000259" key="7">
    <source>
        <dbReference type="PROSITE" id="PS51831"/>
    </source>
</evidence>
<evidence type="ECO:0000313" key="9">
    <source>
        <dbReference type="Proteomes" id="UP000192486"/>
    </source>
</evidence>
<dbReference type="InterPro" id="IPR003607">
    <property type="entry name" value="HD/PDEase_dom"/>
</dbReference>
<sequence>MDLQQVKNDLEQRLPKARYEHVLRVTDTAKKLAEEVGVSVEKAEIAGLFHDYAKFMDKDELLELLKRDEEYELYAQYHAELWHAPVGAMLAKERYGVEDHDILQAIRFHTTGRAEMSELEKVIYIADLIEPGRKFPGIEELRQRIDGEPLEDQMTECIQHTFKFLVQRYAVIFPHSFDCYNEHVRRRKEQ</sequence>
<evidence type="ECO:0000256" key="5">
    <source>
        <dbReference type="ARBA" id="ARBA00023004"/>
    </source>
</evidence>
<dbReference type="Gene3D" id="1.10.3210.10">
    <property type="entry name" value="Hypothetical protein af1432"/>
    <property type="match status" value="1"/>
</dbReference>
<keyword evidence="2" id="KW-0479">Metal-binding</keyword>
<dbReference type="SMART" id="SM00471">
    <property type="entry name" value="HDc"/>
    <property type="match status" value="1"/>
</dbReference>
<keyword evidence="5" id="KW-0408">Iron</keyword>
<dbReference type="Proteomes" id="UP000192486">
    <property type="component" value="Chromosome"/>
</dbReference>
<accession>A0ABN4YZC5</accession>
<evidence type="ECO:0000256" key="2">
    <source>
        <dbReference type="ARBA" id="ARBA00022723"/>
    </source>
</evidence>
<protein>
    <recommendedName>
        <fullName evidence="1">bis(5'-nucleosyl)-tetraphosphatase (symmetrical)</fullName>
        <ecNumber evidence="1">3.6.1.41</ecNumber>
    </recommendedName>
</protein>
<organism evidence="8 9">
    <name type="scientific">Sporosarcina ureae</name>
    <dbReference type="NCBI Taxonomy" id="1571"/>
    <lineage>
        <taxon>Bacteria</taxon>
        <taxon>Bacillati</taxon>
        <taxon>Bacillota</taxon>
        <taxon>Bacilli</taxon>
        <taxon>Bacillales</taxon>
        <taxon>Caryophanaceae</taxon>
        <taxon>Sporosarcina</taxon>
    </lineage>
</organism>
<comment type="catalytic activity">
    <reaction evidence="6">
        <text>P(1),P(4)-bis(5'-adenosyl) tetraphosphate + H2O = 2 ADP + 2 H(+)</text>
        <dbReference type="Rhea" id="RHEA:24252"/>
        <dbReference type="ChEBI" id="CHEBI:15377"/>
        <dbReference type="ChEBI" id="CHEBI:15378"/>
        <dbReference type="ChEBI" id="CHEBI:58141"/>
        <dbReference type="ChEBI" id="CHEBI:456216"/>
        <dbReference type="EC" id="3.6.1.41"/>
    </reaction>
</comment>
<dbReference type="InterPro" id="IPR006674">
    <property type="entry name" value="HD_domain"/>
</dbReference>
<feature type="domain" description="HD" evidence="7">
    <location>
        <begin position="18"/>
        <end position="132"/>
    </location>
</feature>
<dbReference type="RefSeq" id="WP_029054661.1">
    <property type="nucleotide sequence ID" value="NZ_CP015108.1"/>
</dbReference>